<dbReference type="Proteomes" id="UP001150830">
    <property type="component" value="Unassembled WGS sequence"/>
</dbReference>
<gene>
    <name evidence="2" type="ORF">OUO13_18345</name>
</gene>
<dbReference type="EMBL" id="JAPNOA010000059">
    <property type="protein sequence ID" value="MCY0967144.1"/>
    <property type="molecule type" value="Genomic_DNA"/>
</dbReference>
<keyword evidence="3" id="KW-1185">Reference proteome</keyword>
<comment type="caution">
    <text evidence="2">The sequence shown here is derived from an EMBL/GenBank/DDBJ whole genome shotgun (WGS) entry which is preliminary data.</text>
</comment>
<proteinExistence type="predicted"/>
<evidence type="ECO:0000313" key="2">
    <source>
        <dbReference type="EMBL" id="MCY0967144.1"/>
    </source>
</evidence>
<dbReference type="RefSeq" id="WP_283175352.1">
    <property type="nucleotide sequence ID" value="NZ_JAPNOA010000059.1"/>
</dbReference>
<feature type="region of interest" description="Disordered" evidence="1">
    <location>
        <begin position="577"/>
        <end position="598"/>
    </location>
</feature>
<sequence length="598" mass="65057">MKWIRWSGLAGFAAVVALLAAIWLLLAPWLIRASIETLGSKVARARVDVQSVSMMFSPIGVEIRGLTVANASQPMENLFEVDRAEASLEVGPLFLGKTIIQELSINGLEFNTARTVSGALPQSASASSALDGSAGSKEDSGLASQLMAELPSAEEILERESLQTDAAGKTLVSTFDARKQQVNEAVAGLPDEKALLAYQEEVQALTANNITSLQDFQQRKQKLDELRARFKADKKAITSARDLIGETRIDLSDKLKTLRDAPAADLASIRAKYQLNAEGAVNLSGLLFGDDVGNRAAWLLHWYQELSPWLDKMNSTDGVEEPEVPRPEGRFVHFPSADPWPDFLIRKAHINATTSVGKLAGEAIDITGQQRLIGRPMQFTAEGVDMPSAKSLNLKLVLDHRQKPATDSFTLTSSDWQMPAVELGIGETRLDAAKAQVQASANVSAGKLSSKLDMQMASASFSGSGQTLFAKELTSALQTVKEFNIRAAANGELSSPKVELGSDLDRRLSAAFTQRLRAKQDELEARLQKKINERIDQYAGSYADDLKAINDMDGSLADRFTKLEELAKAELKEYADQKKQEAKDKAKSAVGEQIKKIL</sequence>
<organism evidence="2 3">
    <name type="scientific">Parathalassolituus penaei</name>
    <dbReference type="NCBI Taxonomy" id="2997323"/>
    <lineage>
        <taxon>Bacteria</taxon>
        <taxon>Pseudomonadati</taxon>
        <taxon>Pseudomonadota</taxon>
        <taxon>Gammaproteobacteria</taxon>
        <taxon>Oceanospirillales</taxon>
        <taxon>Oceanospirillaceae</taxon>
        <taxon>Parathalassolituus</taxon>
    </lineage>
</organism>
<protein>
    <submittedName>
        <fullName evidence="2">TIGR03545 family protein</fullName>
    </submittedName>
</protein>
<dbReference type="InterPro" id="IPR019934">
    <property type="entry name" value="CHP03545"/>
</dbReference>
<accession>A0A9X3EI40</accession>
<reference evidence="2" key="1">
    <citation type="submission" date="2022-11" db="EMBL/GenBank/DDBJ databases">
        <title>Parathalassolutuus dongxingensis gen. nov., sp. nov., a novel member of family Oceanospirillaceae isolated from a coastal shrimp pond in Guangxi, China.</title>
        <authorList>
            <person name="Chen H."/>
        </authorList>
    </citation>
    <scope>NUCLEOTIDE SEQUENCE</scope>
    <source>
        <strain evidence="2">G-43</strain>
    </source>
</reference>
<name>A0A9X3EI40_9GAMM</name>
<dbReference type="NCBIfam" id="TIGR03545">
    <property type="entry name" value="TIGR03545 family protein"/>
    <property type="match status" value="1"/>
</dbReference>
<dbReference type="AlphaFoldDB" id="A0A9X3EI40"/>
<evidence type="ECO:0000256" key="1">
    <source>
        <dbReference type="SAM" id="MobiDB-lite"/>
    </source>
</evidence>
<evidence type="ECO:0000313" key="3">
    <source>
        <dbReference type="Proteomes" id="UP001150830"/>
    </source>
</evidence>